<evidence type="ECO:0000256" key="3">
    <source>
        <dbReference type="ARBA" id="ARBA00022692"/>
    </source>
</evidence>
<dbReference type="SUPFAM" id="SSF144091">
    <property type="entry name" value="Rhomboid-like"/>
    <property type="match status" value="1"/>
</dbReference>
<dbReference type="OrthoDB" id="19102at2759"/>
<dbReference type="Proteomes" id="UP000624404">
    <property type="component" value="Unassembled WGS sequence"/>
</dbReference>
<feature type="compositionally biased region" description="Low complexity" evidence="8">
    <location>
        <begin position="293"/>
        <end position="303"/>
    </location>
</feature>
<comment type="function">
    <text evidence="7">May be involved in the degradation of misfolded endoplasmic reticulum (ER) luminal proteins.</text>
</comment>
<evidence type="ECO:0000256" key="7">
    <source>
        <dbReference type="RuleBase" id="RU363059"/>
    </source>
</evidence>
<evidence type="ECO:0000313" key="9">
    <source>
        <dbReference type="EMBL" id="CAD6439303.1"/>
    </source>
</evidence>
<dbReference type="InterPro" id="IPR035952">
    <property type="entry name" value="Rhomboid-like_sf"/>
</dbReference>
<feature type="transmembrane region" description="Helical" evidence="7">
    <location>
        <begin position="154"/>
        <end position="187"/>
    </location>
</feature>
<sequence length="321" mass="34783">MDTSSSHSLLSANSQRTLFINRESSFLLSSSILLSFPNLKPFKALLKNFSTSFSYRTIIMSAMDVFWAAPPISRTLAAGALTLSILVYTHILAGYHVVFLLQNILQFPPQLWRLLTPFLITGPDLGILFDTYFLYTYGSKLETASPRFSQPGDFLTYVLFVCATILGLNVFITGGVVFTSALVLAFAYTSTQDDRGMKATFFVVTIPAPWIPYAMLLMTFVMGGGAGAAKIQATGLVAAHLHDFLTRLWPTFGGGRNLIPTPGFIRRAFETTQTTTTQRAYGTAVAPAQRSPGTGSTSGSSGSVLPESWKSRGSGHRLGGD</sequence>
<comment type="caution">
    <text evidence="9">The sequence shown here is derived from an EMBL/GenBank/DDBJ whole genome shotgun (WGS) entry which is preliminary data.</text>
</comment>
<keyword evidence="3 7" id="KW-0812">Transmembrane</keyword>
<feature type="transmembrane region" description="Helical" evidence="7">
    <location>
        <begin position="76"/>
        <end position="99"/>
    </location>
</feature>
<protein>
    <recommendedName>
        <fullName evidence="7">Derlin</fullName>
    </recommendedName>
</protein>
<evidence type="ECO:0000256" key="4">
    <source>
        <dbReference type="ARBA" id="ARBA00022824"/>
    </source>
</evidence>
<organism evidence="9 10">
    <name type="scientific">Sclerotinia trifoliorum</name>
    <dbReference type="NCBI Taxonomy" id="28548"/>
    <lineage>
        <taxon>Eukaryota</taxon>
        <taxon>Fungi</taxon>
        <taxon>Dikarya</taxon>
        <taxon>Ascomycota</taxon>
        <taxon>Pezizomycotina</taxon>
        <taxon>Leotiomycetes</taxon>
        <taxon>Helotiales</taxon>
        <taxon>Sclerotiniaceae</taxon>
        <taxon>Sclerotinia</taxon>
    </lineage>
</organism>
<reference evidence="9" key="1">
    <citation type="submission" date="2020-10" db="EMBL/GenBank/DDBJ databases">
        <authorList>
            <person name="Kusch S."/>
        </authorList>
    </citation>
    <scope>NUCLEOTIDE SEQUENCE</scope>
    <source>
        <strain evidence="9">SwB9</strain>
    </source>
</reference>
<evidence type="ECO:0000256" key="8">
    <source>
        <dbReference type="SAM" id="MobiDB-lite"/>
    </source>
</evidence>
<name>A0A8H2ZJV1_9HELO</name>
<dbReference type="GO" id="GO:0006950">
    <property type="term" value="P:response to stress"/>
    <property type="evidence" value="ECO:0007669"/>
    <property type="project" value="UniProtKB-ARBA"/>
</dbReference>
<dbReference type="GO" id="GO:0005789">
    <property type="term" value="C:endoplasmic reticulum membrane"/>
    <property type="evidence" value="ECO:0007669"/>
    <property type="project" value="UniProtKB-SubCell"/>
</dbReference>
<evidence type="ECO:0000313" key="10">
    <source>
        <dbReference type="Proteomes" id="UP000624404"/>
    </source>
</evidence>
<dbReference type="InterPro" id="IPR007599">
    <property type="entry name" value="DER1"/>
</dbReference>
<accession>A0A8H2ZJV1</accession>
<feature type="transmembrane region" description="Helical" evidence="7">
    <location>
        <begin position="111"/>
        <end position="134"/>
    </location>
</feature>
<gene>
    <name evidence="9" type="ORF">SCLTRI_LOCUS147</name>
</gene>
<keyword evidence="5 7" id="KW-1133">Transmembrane helix</keyword>
<dbReference type="Pfam" id="PF04511">
    <property type="entry name" value="DER1"/>
    <property type="match status" value="1"/>
</dbReference>
<feature type="transmembrane region" description="Helical" evidence="7">
    <location>
        <begin position="199"/>
        <end position="222"/>
    </location>
</feature>
<dbReference type="PANTHER" id="PTHR11009">
    <property type="entry name" value="DER1-LIKE PROTEIN, DERLIN"/>
    <property type="match status" value="1"/>
</dbReference>
<feature type="region of interest" description="Disordered" evidence="8">
    <location>
        <begin position="275"/>
        <end position="321"/>
    </location>
</feature>
<evidence type="ECO:0000256" key="1">
    <source>
        <dbReference type="ARBA" id="ARBA00004477"/>
    </source>
</evidence>
<comment type="subcellular location">
    <subcellularLocation>
        <location evidence="1 7">Endoplasmic reticulum membrane</location>
        <topology evidence="1 7">Multi-pass membrane protein</topology>
    </subcellularLocation>
</comment>
<comment type="similarity">
    <text evidence="2 7">Belongs to the derlin family.</text>
</comment>
<keyword evidence="10" id="KW-1185">Reference proteome</keyword>
<evidence type="ECO:0000256" key="5">
    <source>
        <dbReference type="ARBA" id="ARBA00022989"/>
    </source>
</evidence>
<keyword evidence="4 7" id="KW-0256">Endoplasmic reticulum</keyword>
<proteinExistence type="inferred from homology"/>
<evidence type="ECO:0000256" key="2">
    <source>
        <dbReference type="ARBA" id="ARBA00008917"/>
    </source>
</evidence>
<dbReference type="AlphaFoldDB" id="A0A8H2ZJV1"/>
<evidence type="ECO:0000256" key="6">
    <source>
        <dbReference type="ARBA" id="ARBA00023136"/>
    </source>
</evidence>
<keyword evidence="6 7" id="KW-0472">Membrane</keyword>
<dbReference type="EMBL" id="CAJHIA010000002">
    <property type="protein sequence ID" value="CAD6439303.1"/>
    <property type="molecule type" value="Genomic_DNA"/>
</dbReference>